<keyword evidence="2" id="KW-1185">Reference proteome</keyword>
<dbReference type="InterPro" id="IPR007420">
    <property type="entry name" value="DUF465"/>
</dbReference>
<dbReference type="AlphaFoldDB" id="A0A7X6DNB6"/>
<dbReference type="Pfam" id="PF04325">
    <property type="entry name" value="DUF465"/>
    <property type="match status" value="1"/>
</dbReference>
<proteinExistence type="predicted"/>
<evidence type="ECO:0000313" key="2">
    <source>
        <dbReference type="Proteomes" id="UP000534783"/>
    </source>
</evidence>
<comment type="caution">
    <text evidence="1">The sequence shown here is derived from an EMBL/GenBank/DDBJ whole genome shotgun (WGS) entry which is preliminary data.</text>
</comment>
<gene>
    <name evidence="1" type="ORF">MNODULE_06450</name>
</gene>
<reference evidence="1 2" key="1">
    <citation type="journal article" date="2020" name="Nature">
        <title>Bacterial chemolithoautotrophy via manganese oxidation.</title>
        <authorList>
            <person name="Yu H."/>
            <person name="Leadbetter J.R."/>
        </authorList>
    </citation>
    <scope>NUCLEOTIDE SEQUENCE [LARGE SCALE GENOMIC DNA]</scope>
    <source>
        <strain evidence="1 2">Mn-1</strain>
    </source>
</reference>
<name>A0A7X6DNB6_9BACT</name>
<accession>A0A7X6DNB6</accession>
<sequence>MEREEKIIEMLREKNWHFRHLEKLHGELDQSLHQMGRRRVLTPQEEVQKKEFQKKKLAAKDEMVEMVRQVKVTGQADVEKSTKRISNMTAGRR</sequence>
<dbReference type="RefSeq" id="WP_168058632.1">
    <property type="nucleotide sequence ID" value="NZ_VTOW01000001.1"/>
</dbReference>
<dbReference type="InterPro" id="IPR038444">
    <property type="entry name" value="DUF465_sf"/>
</dbReference>
<organism evidence="1 2">
    <name type="scientific">Candidatus Manganitrophus noduliformans</name>
    <dbReference type="NCBI Taxonomy" id="2606439"/>
    <lineage>
        <taxon>Bacteria</taxon>
        <taxon>Pseudomonadati</taxon>
        <taxon>Nitrospirota</taxon>
        <taxon>Nitrospiria</taxon>
        <taxon>Candidatus Troglogloeales</taxon>
        <taxon>Candidatus Manganitrophaceae</taxon>
        <taxon>Candidatus Manganitrophus</taxon>
    </lineage>
</organism>
<dbReference type="Gene3D" id="6.10.280.50">
    <property type="match status" value="1"/>
</dbReference>
<dbReference type="EMBL" id="VTOW01000001">
    <property type="protein sequence ID" value="NKE70377.1"/>
    <property type="molecule type" value="Genomic_DNA"/>
</dbReference>
<protein>
    <submittedName>
        <fullName evidence="1">DUF465 domain-containing protein</fullName>
    </submittedName>
</protein>
<evidence type="ECO:0000313" key="1">
    <source>
        <dbReference type="EMBL" id="NKE70377.1"/>
    </source>
</evidence>
<dbReference type="Proteomes" id="UP000534783">
    <property type="component" value="Unassembled WGS sequence"/>
</dbReference>